<feature type="non-terminal residue" evidence="11">
    <location>
        <position position="1"/>
    </location>
</feature>
<evidence type="ECO:0000256" key="9">
    <source>
        <dbReference type="ARBA" id="ARBA00023136"/>
    </source>
</evidence>
<dbReference type="PANTHER" id="PTHR34128">
    <property type="entry name" value="CYTOCHROME C-TYPE BIOGENESIS PROTEIN CCME HOMOLOG, MITOCHONDRIAL"/>
    <property type="match status" value="1"/>
</dbReference>
<evidence type="ECO:0000256" key="7">
    <source>
        <dbReference type="ARBA" id="ARBA00022989"/>
    </source>
</evidence>
<evidence type="ECO:0000256" key="1">
    <source>
        <dbReference type="ARBA" id="ARBA00004533"/>
    </source>
</evidence>
<gene>
    <name evidence="11" type="ORF">METZ01_LOCUS228521</name>
</gene>
<dbReference type="NCBIfam" id="NF009731">
    <property type="entry name" value="PRK13254.1-5"/>
    <property type="match status" value="1"/>
</dbReference>
<dbReference type="GO" id="GO:0017004">
    <property type="term" value="P:cytochrome complex assembly"/>
    <property type="evidence" value="ECO:0007669"/>
    <property type="project" value="UniProtKB-KW"/>
</dbReference>
<evidence type="ECO:0000256" key="2">
    <source>
        <dbReference type="ARBA" id="ARBA00022475"/>
    </source>
</evidence>
<keyword evidence="7 10" id="KW-1133">Transmembrane helix</keyword>
<dbReference type="InterPro" id="IPR012340">
    <property type="entry name" value="NA-bd_OB-fold"/>
</dbReference>
<keyword evidence="4 10" id="KW-0812">Transmembrane</keyword>
<dbReference type="Pfam" id="PF03100">
    <property type="entry name" value="CcmE"/>
    <property type="match status" value="1"/>
</dbReference>
<evidence type="ECO:0000256" key="3">
    <source>
        <dbReference type="ARBA" id="ARBA00022617"/>
    </source>
</evidence>
<dbReference type="GO" id="GO:0017003">
    <property type="term" value="P:protein-heme linkage"/>
    <property type="evidence" value="ECO:0007669"/>
    <property type="project" value="InterPro"/>
</dbReference>
<dbReference type="GO" id="GO:0005886">
    <property type="term" value="C:plasma membrane"/>
    <property type="evidence" value="ECO:0007669"/>
    <property type="project" value="UniProtKB-SubCell"/>
</dbReference>
<feature type="transmembrane region" description="Helical" evidence="10">
    <location>
        <begin position="9"/>
        <end position="30"/>
    </location>
</feature>
<proteinExistence type="inferred from homology"/>
<protein>
    <recommendedName>
        <fullName evidence="12">Cytochrome c-type biogenesis protein CcmE</fullName>
    </recommendedName>
</protein>
<dbReference type="EMBL" id="UINC01056071">
    <property type="protein sequence ID" value="SVB75667.1"/>
    <property type="molecule type" value="Genomic_DNA"/>
</dbReference>
<dbReference type="GO" id="GO:0046872">
    <property type="term" value="F:metal ion binding"/>
    <property type="evidence" value="ECO:0007669"/>
    <property type="project" value="UniProtKB-KW"/>
</dbReference>
<evidence type="ECO:0000256" key="4">
    <source>
        <dbReference type="ARBA" id="ARBA00022692"/>
    </source>
</evidence>
<dbReference type="HAMAP" id="MF_01959">
    <property type="entry name" value="CcmE"/>
    <property type="match status" value="1"/>
</dbReference>
<keyword evidence="9 10" id="KW-0472">Membrane</keyword>
<dbReference type="AlphaFoldDB" id="A0A382GM04"/>
<evidence type="ECO:0008006" key="12">
    <source>
        <dbReference type="Google" id="ProtNLM"/>
    </source>
</evidence>
<organism evidence="11">
    <name type="scientific">marine metagenome</name>
    <dbReference type="NCBI Taxonomy" id="408172"/>
    <lineage>
        <taxon>unclassified sequences</taxon>
        <taxon>metagenomes</taxon>
        <taxon>ecological metagenomes</taxon>
    </lineage>
</organism>
<dbReference type="FunFam" id="2.40.50.140:FF:000104">
    <property type="entry name" value="Cytochrome c-type biogenesis protein CcmE"/>
    <property type="match status" value="1"/>
</dbReference>
<dbReference type="InterPro" id="IPR004329">
    <property type="entry name" value="CcmE"/>
</dbReference>
<evidence type="ECO:0000256" key="5">
    <source>
        <dbReference type="ARBA" id="ARBA00022723"/>
    </source>
</evidence>
<dbReference type="GO" id="GO:0020037">
    <property type="term" value="F:heme binding"/>
    <property type="evidence" value="ECO:0007669"/>
    <property type="project" value="InterPro"/>
</dbReference>
<keyword evidence="3" id="KW-0349">Heme</keyword>
<name>A0A382GM04_9ZZZZ</name>
<evidence type="ECO:0000256" key="10">
    <source>
        <dbReference type="SAM" id="Phobius"/>
    </source>
</evidence>
<dbReference type="Gene3D" id="2.40.50.140">
    <property type="entry name" value="Nucleic acid-binding proteins"/>
    <property type="match status" value="1"/>
</dbReference>
<accession>A0A382GM04</accession>
<dbReference type="SUPFAM" id="SSF82093">
    <property type="entry name" value="Heme chaperone CcmE"/>
    <property type="match status" value="1"/>
</dbReference>
<keyword evidence="6" id="KW-0201">Cytochrome c-type biogenesis</keyword>
<dbReference type="NCBIfam" id="NF009729">
    <property type="entry name" value="PRK13254.1-3"/>
    <property type="match status" value="1"/>
</dbReference>
<keyword evidence="2" id="KW-1003">Cell membrane</keyword>
<keyword evidence="5" id="KW-0479">Metal-binding</keyword>
<keyword evidence="8" id="KW-0408">Iron</keyword>
<comment type="subcellular location">
    <subcellularLocation>
        <location evidence="1">Cell inner membrane</location>
    </subcellularLocation>
</comment>
<sequence>VTPLRRQRFILVGLLVLGVSVALGLALLALRENINLFFSPTQVKAGEAPQQASFRLGGMVVEGSVRRPDADLSVEFVLTDTVEQVTVTYKGFLPDLFREGQGIVAQGMLNSNGIFEAKQVLAKHDENYMPPEVADALKKAKEMGLK</sequence>
<dbReference type="PANTHER" id="PTHR34128:SF2">
    <property type="entry name" value="CYTOCHROME C-TYPE BIOGENESIS PROTEIN CCME HOMOLOG, MITOCHONDRIAL"/>
    <property type="match status" value="1"/>
</dbReference>
<evidence type="ECO:0000256" key="6">
    <source>
        <dbReference type="ARBA" id="ARBA00022748"/>
    </source>
</evidence>
<reference evidence="11" key="1">
    <citation type="submission" date="2018-05" db="EMBL/GenBank/DDBJ databases">
        <authorList>
            <person name="Lanie J.A."/>
            <person name="Ng W.-L."/>
            <person name="Kazmierczak K.M."/>
            <person name="Andrzejewski T.M."/>
            <person name="Davidsen T.M."/>
            <person name="Wayne K.J."/>
            <person name="Tettelin H."/>
            <person name="Glass J.I."/>
            <person name="Rusch D."/>
            <person name="Podicherti R."/>
            <person name="Tsui H.-C.T."/>
            <person name="Winkler M.E."/>
        </authorList>
    </citation>
    <scope>NUCLEOTIDE SEQUENCE</scope>
</reference>
<evidence type="ECO:0000256" key="8">
    <source>
        <dbReference type="ARBA" id="ARBA00023004"/>
    </source>
</evidence>
<evidence type="ECO:0000313" key="11">
    <source>
        <dbReference type="EMBL" id="SVB75667.1"/>
    </source>
</evidence>
<dbReference type="NCBIfam" id="NF009727">
    <property type="entry name" value="PRK13254.1-1"/>
    <property type="match status" value="1"/>
</dbReference>
<dbReference type="InterPro" id="IPR036127">
    <property type="entry name" value="CcmE-like_sf"/>
</dbReference>